<protein>
    <submittedName>
        <fullName evidence="1">Uncharacterized protein</fullName>
    </submittedName>
</protein>
<comment type="caution">
    <text evidence="1">The sequence shown here is derived from an EMBL/GenBank/DDBJ whole genome shotgun (WGS) entry which is preliminary data.</text>
</comment>
<evidence type="ECO:0000313" key="1">
    <source>
        <dbReference type="EMBL" id="MBD2773006.1"/>
    </source>
</evidence>
<accession>A0A8J6XII8</accession>
<gene>
    <name evidence="1" type="ORF">ICL16_13220</name>
</gene>
<organism evidence="1 2">
    <name type="scientific">Iningainema tapete BLCC-T55</name>
    <dbReference type="NCBI Taxonomy" id="2748662"/>
    <lineage>
        <taxon>Bacteria</taxon>
        <taxon>Bacillati</taxon>
        <taxon>Cyanobacteriota</taxon>
        <taxon>Cyanophyceae</taxon>
        <taxon>Nostocales</taxon>
        <taxon>Scytonemataceae</taxon>
        <taxon>Iningainema tapete</taxon>
    </lineage>
</organism>
<keyword evidence="2" id="KW-1185">Reference proteome</keyword>
<dbReference type="AlphaFoldDB" id="A0A8J6XII8"/>
<dbReference type="Proteomes" id="UP000629098">
    <property type="component" value="Unassembled WGS sequence"/>
</dbReference>
<evidence type="ECO:0000313" key="2">
    <source>
        <dbReference type="Proteomes" id="UP000629098"/>
    </source>
</evidence>
<dbReference type="RefSeq" id="WP_190828274.1">
    <property type="nucleotide sequence ID" value="NZ_CAWPPI010000048.1"/>
</dbReference>
<proteinExistence type="predicted"/>
<dbReference type="EMBL" id="JACXAE010000048">
    <property type="protein sequence ID" value="MBD2773006.1"/>
    <property type="molecule type" value="Genomic_DNA"/>
</dbReference>
<reference evidence="1" key="1">
    <citation type="submission" date="2020-09" db="EMBL/GenBank/DDBJ databases">
        <title>Iningainema tapete sp. nov. (Scytonemataceae, Cyanobacteria) from greenhouses in central Florida (USA) produces two types of nodularin with biosynthetic potential for microcystin-LR and anabaenopeptins.</title>
        <authorList>
            <person name="Berthold D.E."/>
            <person name="Lefler F.W."/>
            <person name="Huang I.-S."/>
            <person name="Abdulla H."/>
            <person name="Zimba P.V."/>
            <person name="Laughinghouse H.D. IV."/>
        </authorList>
    </citation>
    <scope>NUCLEOTIDE SEQUENCE</scope>
    <source>
        <strain evidence="1">BLCCT55</strain>
    </source>
</reference>
<name>A0A8J6XII8_9CYAN</name>
<sequence>MKTQRKKGEQITLYLTQVLTGYEVIPANWGWHIHKADEYCGHLEYQAKLGWDGSALNCLPMELREKLKNFTQSTFSMSSATT</sequence>